<dbReference type="RefSeq" id="WP_186867547.1">
    <property type="nucleotide sequence ID" value="NZ_JACOPH010000012.1"/>
</dbReference>
<reference evidence="1" key="1">
    <citation type="submission" date="2020-08" db="EMBL/GenBank/DDBJ databases">
        <title>Genome public.</title>
        <authorList>
            <person name="Liu C."/>
            <person name="Sun Q."/>
        </authorList>
    </citation>
    <scope>NUCLEOTIDE SEQUENCE</scope>
    <source>
        <strain evidence="1">BX1005</strain>
    </source>
</reference>
<proteinExistence type="predicted"/>
<keyword evidence="2" id="KW-1185">Reference proteome</keyword>
<comment type="caution">
    <text evidence="1">The sequence shown here is derived from an EMBL/GenBank/DDBJ whole genome shotgun (WGS) entry which is preliminary data.</text>
</comment>
<evidence type="ECO:0000313" key="2">
    <source>
        <dbReference type="Proteomes" id="UP000606720"/>
    </source>
</evidence>
<sequence length="328" mass="37582">MNNEPNNTNTNANNETIKTEQLIKYYKEDPVQDNLRALVHQMKKTSFFVPGMFPDTPEIQAMKEQAKENPGVQVRLPEGTAPIPTLLSNAEGEMYFPIYTNIAQIPKEPKFDLIMNMPFKSCYTLALNEGMGTKGLVLNPFSDNLRFKKELLEAIKQEDEMLAAGAKQVRISPRQFQNMMRQKAEFRDLPLRLYGGKAEFVQQLSDEKEALVNEIYQKAFQQPELYPYGESDFSVMALNISDELLLVRIDLPEIKDQVQLCHRIYVTLNPATEEVNYFTIEQGKEKGERRFGGITSEQKHVEYGEAPVEGAEIQRVMDILDQNKEQTS</sequence>
<dbReference type="EMBL" id="JACOPH010000012">
    <property type="protein sequence ID" value="MBC5714986.1"/>
    <property type="molecule type" value="Genomic_DNA"/>
</dbReference>
<organism evidence="1 2">
    <name type="scientific">Roseburia zhanii</name>
    <dbReference type="NCBI Taxonomy" id="2763064"/>
    <lineage>
        <taxon>Bacteria</taxon>
        <taxon>Bacillati</taxon>
        <taxon>Bacillota</taxon>
        <taxon>Clostridia</taxon>
        <taxon>Lachnospirales</taxon>
        <taxon>Lachnospiraceae</taxon>
        <taxon>Roseburia</taxon>
    </lineage>
</organism>
<evidence type="ECO:0000313" key="1">
    <source>
        <dbReference type="EMBL" id="MBC5714986.1"/>
    </source>
</evidence>
<gene>
    <name evidence="1" type="ORF">H8S17_12400</name>
</gene>
<name>A0A923LRL0_9FIRM</name>
<dbReference type="AlphaFoldDB" id="A0A923LRL0"/>
<dbReference type="Proteomes" id="UP000606720">
    <property type="component" value="Unassembled WGS sequence"/>
</dbReference>
<accession>A0A923LRL0</accession>
<protein>
    <submittedName>
        <fullName evidence="1">SseB family protein</fullName>
    </submittedName>
</protein>